<reference evidence="1" key="1">
    <citation type="journal article" date="2023" name="Nat. Commun.">
        <title>Diploid and tetraploid genomes of Acorus and the evolution of monocots.</title>
        <authorList>
            <person name="Ma L."/>
            <person name="Liu K.W."/>
            <person name="Li Z."/>
            <person name="Hsiao Y.Y."/>
            <person name="Qi Y."/>
            <person name="Fu T."/>
            <person name="Tang G.D."/>
            <person name="Zhang D."/>
            <person name="Sun W.H."/>
            <person name="Liu D.K."/>
            <person name="Li Y."/>
            <person name="Chen G.Z."/>
            <person name="Liu X.D."/>
            <person name="Liao X.Y."/>
            <person name="Jiang Y.T."/>
            <person name="Yu X."/>
            <person name="Hao Y."/>
            <person name="Huang J."/>
            <person name="Zhao X.W."/>
            <person name="Ke S."/>
            <person name="Chen Y.Y."/>
            <person name="Wu W.L."/>
            <person name="Hsu J.L."/>
            <person name="Lin Y.F."/>
            <person name="Huang M.D."/>
            <person name="Li C.Y."/>
            <person name="Huang L."/>
            <person name="Wang Z.W."/>
            <person name="Zhao X."/>
            <person name="Zhong W.Y."/>
            <person name="Peng D.H."/>
            <person name="Ahmad S."/>
            <person name="Lan S."/>
            <person name="Zhang J.S."/>
            <person name="Tsai W.C."/>
            <person name="Van de Peer Y."/>
            <person name="Liu Z.J."/>
        </authorList>
    </citation>
    <scope>NUCLEOTIDE SEQUENCE</scope>
    <source>
        <strain evidence="1">CP</strain>
    </source>
</reference>
<evidence type="ECO:0000313" key="2">
    <source>
        <dbReference type="Proteomes" id="UP001180020"/>
    </source>
</evidence>
<dbReference type="Proteomes" id="UP001180020">
    <property type="component" value="Unassembled WGS sequence"/>
</dbReference>
<dbReference type="EMBL" id="JAUJYO010000015">
    <property type="protein sequence ID" value="KAK1296999.1"/>
    <property type="molecule type" value="Genomic_DNA"/>
</dbReference>
<protein>
    <submittedName>
        <fullName evidence="1">Uncharacterized protein</fullName>
    </submittedName>
</protein>
<reference evidence="1" key="2">
    <citation type="submission" date="2023-06" db="EMBL/GenBank/DDBJ databases">
        <authorList>
            <person name="Ma L."/>
            <person name="Liu K.-W."/>
            <person name="Li Z."/>
            <person name="Hsiao Y.-Y."/>
            <person name="Qi Y."/>
            <person name="Fu T."/>
            <person name="Tang G."/>
            <person name="Zhang D."/>
            <person name="Sun W.-H."/>
            <person name="Liu D.-K."/>
            <person name="Li Y."/>
            <person name="Chen G.-Z."/>
            <person name="Liu X.-D."/>
            <person name="Liao X.-Y."/>
            <person name="Jiang Y.-T."/>
            <person name="Yu X."/>
            <person name="Hao Y."/>
            <person name="Huang J."/>
            <person name="Zhao X.-W."/>
            <person name="Ke S."/>
            <person name="Chen Y.-Y."/>
            <person name="Wu W.-L."/>
            <person name="Hsu J.-L."/>
            <person name="Lin Y.-F."/>
            <person name="Huang M.-D."/>
            <person name="Li C.-Y."/>
            <person name="Huang L."/>
            <person name="Wang Z.-W."/>
            <person name="Zhao X."/>
            <person name="Zhong W.-Y."/>
            <person name="Peng D.-H."/>
            <person name="Ahmad S."/>
            <person name="Lan S."/>
            <person name="Zhang J.-S."/>
            <person name="Tsai W.-C."/>
            <person name="Van De Peer Y."/>
            <person name="Liu Z.-J."/>
        </authorList>
    </citation>
    <scope>NUCLEOTIDE SEQUENCE</scope>
    <source>
        <strain evidence="1">CP</strain>
        <tissue evidence="1">Leaves</tissue>
    </source>
</reference>
<gene>
    <name evidence="1" type="ORF">QJS10_CPB15g00889</name>
</gene>
<dbReference type="AlphaFoldDB" id="A0AAV9D7Z0"/>
<keyword evidence="2" id="KW-1185">Reference proteome</keyword>
<organism evidence="1 2">
    <name type="scientific">Acorus calamus</name>
    <name type="common">Sweet flag</name>
    <dbReference type="NCBI Taxonomy" id="4465"/>
    <lineage>
        <taxon>Eukaryota</taxon>
        <taxon>Viridiplantae</taxon>
        <taxon>Streptophyta</taxon>
        <taxon>Embryophyta</taxon>
        <taxon>Tracheophyta</taxon>
        <taxon>Spermatophyta</taxon>
        <taxon>Magnoliopsida</taxon>
        <taxon>Liliopsida</taxon>
        <taxon>Acoraceae</taxon>
        <taxon>Acorus</taxon>
    </lineage>
</organism>
<sequence>MEALVGTLREVYKYTKALPSDDPPGQGRVWTVHAIRSIAKVGAFRVADRKTGTVSSFWNGNSQNWLVGCTHSSTEEEWAEFYTLLGCLQAMRFNEGSFTRQIWERLDMSIGLTVNFLTVDGMWEAAKKLRELSGGGITGSMALMVVPATIWSIPQVLSDFWVTDVIKAVSGVGRWLQ</sequence>
<comment type="caution">
    <text evidence="1">The sequence shown here is derived from an EMBL/GenBank/DDBJ whole genome shotgun (WGS) entry which is preliminary data.</text>
</comment>
<evidence type="ECO:0000313" key="1">
    <source>
        <dbReference type="EMBL" id="KAK1296999.1"/>
    </source>
</evidence>
<proteinExistence type="predicted"/>
<name>A0AAV9D7Z0_ACOCL</name>
<accession>A0AAV9D7Z0</accession>